<feature type="binding site" evidence="7">
    <location>
        <position position="119"/>
    </location>
    <ligand>
        <name>ATP</name>
        <dbReference type="ChEBI" id="CHEBI:30616"/>
    </ligand>
</feature>
<dbReference type="RefSeq" id="WP_213792900.1">
    <property type="nucleotide sequence ID" value="NZ_JAAMFJ010000002.1"/>
</dbReference>
<comment type="caution">
    <text evidence="8">The sequence shown here is derived from an EMBL/GenBank/DDBJ whole genome shotgun (WGS) entry which is preliminary data.</text>
</comment>
<reference evidence="8 9" key="1">
    <citation type="submission" date="2020-02" db="EMBL/GenBank/DDBJ databases">
        <title>Fructobacillus sp. isolated from paper mulberry of Taiwan.</title>
        <authorList>
            <person name="Lin S.-T."/>
        </authorList>
    </citation>
    <scope>NUCLEOTIDE SEQUENCE [LARGE SCALE GENOMIC DNA]</scope>
    <source>
        <strain evidence="8 9">M1-21</strain>
    </source>
</reference>
<keyword evidence="3 7" id="KW-0547">Nucleotide-binding</keyword>
<dbReference type="Pfam" id="PF01202">
    <property type="entry name" value="SKI"/>
    <property type="match status" value="1"/>
</dbReference>
<keyword evidence="9" id="KW-1185">Reference proteome</keyword>
<evidence type="ECO:0000313" key="9">
    <source>
        <dbReference type="Proteomes" id="UP000735205"/>
    </source>
</evidence>
<dbReference type="Gene3D" id="3.40.50.300">
    <property type="entry name" value="P-loop containing nucleotide triphosphate hydrolases"/>
    <property type="match status" value="1"/>
</dbReference>
<comment type="subunit">
    <text evidence="7">Monomer.</text>
</comment>
<comment type="function">
    <text evidence="7">Catalyzes the specific phosphorylation of the 3-hydroxyl group of shikimic acid using ATP as a cosubstrate.</text>
</comment>
<feature type="binding site" evidence="7">
    <location>
        <position position="15"/>
    </location>
    <ligand>
        <name>Mg(2+)</name>
        <dbReference type="ChEBI" id="CHEBI:18420"/>
    </ligand>
</feature>
<dbReference type="EMBL" id="JAAMFJ010000002">
    <property type="protein sequence ID" value="MBS9336338.1"/>
    <property type="molecule type" value="Genomic_DNA"/>
</dbReference>
<evidence type="ECO:0000256" key="7">
    <source>
        <dbReference type="HAMAP-Rule" id="MF_00109"/>
    </source>
</evidence>
<dbReference type="Proteomes" id="UP000735205">
    <property type="component" value="Unassembled WGS sequence"/>
</dbReference>
<dbReference type="PANTHER" id="PTHR21087">
    <property type="entry name" value="SHIKIMATE KINASE"/>
    <property type="match status" value="1"/>
</dbReference>
<comment type="cofactor">
    <cofactor evidence="7">
        <name>Mg(2+)</name>
        <dbReference type="ChEBI" id="CHEBI:18420"/>
    </cofactor>
    <text evidence="7">Binds 1 Mg(2+) ion per subunit.</text>
</comment>
<comment type="subcellular location">
    <subcellularLocation>
        <location evidence="7">Cytoplasm</location>
    </subcellularLocation>
</comment>
<proteinExistence type="inferred from homology"/>
<keyword evidence="7" id="KW-0479">Metal-binding</keyword>
<keyword evidence="7" id="KW-0963">Cytoplasm</keyword>
<keyword evidence="7" id="KW-0460">Magnesium</keyword>
<keyword evidence="1 7" id="KW-0028">Amino-acid biosynthesis</keyword>
<dbReference type="PANTHER" id="PTHR21087:SF16">
    <property type="entry name" value="SHIKIMATE KINASE 1, CHLOROPLASTIC"/>
    <property type="match status" value="1"/>
</dbReference>
<sequence length="170" mass="18859">MNNPILIGFMGSGKTTVGRELAKQLNIPFSDLDLVIENRIGQTIPEFFSNMGEAAFRKIEANQLITELDSENILATGGGTACQAVNQEILIQHDRPVIWLQPSDETTIANLSGEDWDKRPILADKSVDDLIALKDSRREKYGKTADLIIQVDQKTPKEIAKEIIEALKNV</sequence>
<dbReference type="InterPro" id="IPR031322">
    <property type="entry name" value="Shikimate/glucono_kinase"/>
</dbReference>
<feature type="binding site" evidence="7">
    <location>
        <position position="33"/>
    </location>
    <ligand>
        <name>substrate</name>
    </ligand>
</feature>
<gene>
    <name evidence="7" type="primary">aroK</name>
    <name evidence="8" type="ORF">G6R28_03710</name>
</gene>
<comment type="catalytic activity">
    <reaction evidence="7">
        <text>shikimate + ATP = 3-phosphoshikimate + ADP + H(+)</text>
        <dbReference type="Rhea" id="RHEA:13121"/>
        <dbReference type="ChEBI" id="CHEBI:15378"/>
        <dbReference type="ChEBI" id="CHEBI:30616"/>
        <dbReference type="ChEBI" id="CHEBI:36208"/>
        <dbReference type="ChEBI" id="CHEBI:145989"/>
        <dbReference type="ChEBI" id="CHEBI:456216"/>
        <dbReference type="EC" id="2.7.1.71"/>
    </reaction>
</comment>
<dbReference type="SUPFAM" id="SSF52540">
    <property type="entry name" value="P-loop containing nucleoside triphosphate hydrolases"/>
    <property type="match status" value="1"/>
</dbReference>
<dbReference type="HAMAP" id="MF_00109">
    <property type="entry name" value="Shikimate_kinase"/>
    <property type="match status" value="1"/>
</dbReference>
<evidence type="ECO:0000256" key="6">
    <source>
        <dbReference type="ARBA" id="ARBA00023141"/>
    </source>
</evidence>
<dbReference type="InterPro" id="IPR000623">
    <property type="entry name" value="Shikimate_kinase/TSH1"/>
</dbReference>
<dbReference type="EC" id="2.7.1.71" evidence="7"/>
<feature type="binding site" evidence="7">
    <location>
        <position position="78"/>
    </location>
    <ligand>
        <name>substrate</name>
    </ligand>
</feature>
<name>A0ABS5QT10_9LACO</name>
<comment type="pathway">
    <text evidence="7">Metabolic intermediate biosynthesis; chorismate biosynthesis; chorismate from D-erythrose 4-phosphate and phosphoenolpyruvate: step 5/7.</text>
</comment>
<comment type="similarity">
    <text evidence="7">Belongs to the shikimate kinase family.</text>
</comment>
<feature type="binding site" evidence="7">
    <location>
        <position position="57"/>
    </location>
    <ligand>
        <name>substrate</name>
    </ligand>
</feature>
<accession>A0ABS5QT10</accession>
<keyword evidence="2 7" id="KW-0808">Transferase</keyword>
<evidence type="ECO:0000256" key="2">
    <source>
        <dbReference type="ARBA" id="ARBA00022679"/>
    </source>
</evidence>
<protein>
    <recommendedName>
        <fullName evidence="7">Shikimate kinase</fullName>
        <shortName evidence="7">SK</shortName>
        <ecNumber evidence="7">2.7.1.71</ecNumber>
    </recommendedName>
</protein>
<evidence type="ECO:0000256" key="3">
    <source>
        <dbReference type="ARBA" id="ARBA00022741"/>
    </source>
</evidence>
<feature type="binding site" evidence="7">
    <location>
        <position position="137"/>
    </location>
    <ligand>
        <name>substrate</name>
    </ligand>
</feature>
<dbReference type="CDD" id="cd00464">
    <property type="entry name" value="SK"/>
    <property type="match status" value="1"/>
</dbReference>
<evidence type="ECO:0000313" key="8">
    <source>
        <dbReference type="EMBL" id="MBS9336338.1"/>
    </source>
</evidence>
<feature type="binding site" evidence="7">
    <location>
        <begin position="11"/>
        <end position="16"/>
    </location>
    <ligand>
        <name>ATP</name>
        <dbReference type="ChEBI" id="CHEBI:30616"/>
    </ligand>
</feature>
<dbReference type="PRINTS" id="PR01100">
    <property type="entry name" value="SHIKIMTKNASE"/>
</dbReference>
<keyword evidence="4 7" id="KW-0418">Kinase</keyword>
<evidence type="ECO:0000256" key="5">
    <source>
        <dbReference type="ARBA" id="ARBA00022840"/>
    </source>
</evidence>
<organism evidence="8 9">
    <name type="scientific">Fructobacillus papyrifericola</name>
    <dbReference type="NCBI Taxonomy" id="2713172"/>
    <lineage>
        <taxon>Bacteria</taxon>
        <taxon>Bacillati</taxon>
        <taxon>Bacillota</taxon>
        <taxon>Bacilli</taxon>
        <taxon>Lactobacillales</taxon>
        <taxon>Lactobacillaceae</taxon>
        <taxon>Fructobacillus</taxon>
    </lineage>
</organism>
<evidence type="ECO:0000256" key="1">
    <source>
        <dbReference type="ARBA" id="ARBA00022605"/>
    </source>
</evidence>
<dbReference type="GO" id="GO:0016301">
    <property type="term" value="F:kinase activity"/>
    <property type="evidence" value="ECO:0007669"/>
    <property type="project" value="UniProtKB-KW"/>
</dbReference>
<evidence type="ECO:0000256" key="4">
    <source>
        <dbReference type="ARBA" id="ARBA00022777"/>
    </source>
</evidence>
<dbReference type="InterPro" id="IPR027417">
    <property type="entry name" value="P-loop_NTPase"/>
</dbReference>
<comment type="caution">
    <text evidence="7">Lacks conserved residue(s) required for the propagation of feature annotation.</text>
</comment>
<keyword evidence="6 7" id="KW-0057">Aromatic amino acid biosynthesis</keyword>
<keyword evidence="5 7" id="KW-0067">ATP-binding</keyword>